<dbReference type="EMBL" id="JAWDGP010005058">
    <property type="protein sequence ID" value="KAK3759945.1"/>
    <property type="molecule type" value="Genomic_DNA"/>
</dbReference>
<protein>
    <submittedName>
        <fullName evidence="1">Uncharacterized protein</fullName>
    </submittedName>
</protein>
<gene>
    <name evidence="1" type="ORF">RRG08_066610</name>
</gene>
<keyword evidence="2" id="KW-1185">Reference proteome</keyword>
<evidence type="ECO:0000313" key="2">
    <source>
        <dbReference type="Proteomes" id="UP001283361"/>
    </source>
</evidence>
<dbReference type="Proteomes" id="UP001283361">
    <property type="component" value="Unassembled WGS sequence"/>
</dbReference>
<evidence type="ECO:0000313" key="1">
    <source>
        <dbReference type="EMBL" id="KAK3759945.1"/>
    </source>
</evidence>
<reference evidence="1" key="1">
    <citation type="journal article" date="2023" name="G3 (Bethesda)">
        <title>A reference genome for the long-term kleptoplast-retaining sea slug Elysia crispata morphotype clarki.</title>
        <authorList>
            <person name="Eastman K.E."/>
            <person name="Pendleton A.L."/>
            <person name="Shaikh M.A."/>
            <person name="Suttiyut T."/>
            <person name="Ogas R."/>
            <person name="Tomko P."/>
            <person name="Gavelis G."/>
            <person name="Widhalm J.R."/>
            <person name="Wisecaver J.H."/>
        </authorList>
    </citation>
    <scope>NUCLEOTIDE SEQUENCE</scope>
    <source>
        <strain evidence="1">ECLA1</strain>
    </source>
</reference>
<dbReference type="AlphaFoldDB" id="A0AAE1D7U2"/>
<sequence>MDASKFLQMMLNTSYRGVKNTPQNSAACVLPSNPSLISYNTEGNYSAVDSRTSPHQYRGSATSKLYMIKLSPSPIWVFGPSTVLEQSFSASRFPFSCYLPRAS</sequence>
<proteinExistence type="predicted"/>
<accession>A0AAE1D7U2</accession>
<comment type="caution">
    <text evidence="1">The sequence shown here is derived from an EMBL/GenBank/DDBJ whole genome shotgun (WGS) entry which is preliminary data.</text>
</comment>
<name>A0AAE1D7U2_9GAST</name>
<organism evidence="1 2">
    <name type="scientific">Elysia crispata</name>
    <name type="common">lettuce slug</name>
    <dbReference type="NCBI Taxonomy" id="231223"/>
    <lineage>
        <taxon>Eukaryota</taxon>
        <taxon>Metazoa</taxon>
        <taxon>Spiralia</taxon>
        <taxon>Lophotrochozoa</taxon>
        <taxon>Mollusca</taxon>
        <taxon>Gastropoda</taxon>
        <taxon>Heterobranchia</taxon>
        <taxon>Euthyneura</taxon>
        <taxon>Panpulmonata</taxon>
        <taxon>Sacoglossa</taxon>
        <taxon>Placobranchoidea</taxon>
        <taxon>Plakobranchidae</taxon>
        <taxon>Elysia</taxon>
    </lineage>
</organism>